<organism evidence="1">
    <name type="scientific">Arundo donax</name>
    <name type="common">Giant reed</name>
    <name type="synonym">Donax arundinaceus</name>
    <dbReference type="NCBI Taxonomy" id="35708"/>
    <lineage>
        <taxon>Eukaryota</taxon>
        <taxon>Viridiplantae</taxon>
        <taxon>Streptophyta</taxon>
        <taxon>Embryophyta</taxon>
        <taxon>Tracheophyta</taxon>
        <taxon>Spermatophyta</taxon>
        <taxon>Magnoliopsida</taxon>
        <taxon>Liliopsida</taxon>
        <taxon>Poales</taxon>
        <taxon>Poaceae</taxon>
        <taxon>PACMAD clade</taxon>
        <taxon>Arundinoideae</taxon>
        <taxon>Arundineae</taxon>
        <taxon>Arundo</taxon>
    </lineage>
</organism>
<evidence type="ECO:0000313" key="1">
    <source>
        <dbReference type="EMBL" id="JAE07279.1"/>
    </source>
</evidence>
<proteinExistence type="predicted"/>
<reference evidence="1" key="2">
    <citation type="journal article" date="2015" name="Data Brief">
        <title>Shoot transcriptome of the giant reed, Arundo donax.</title>
        <authorList>
            <person name="Barrero R.A."/>
            <person name="Guerrero F.D."/>
            <person name="Moolhuijzen P."/>
            <person name="Goolsby J.A."/>
            <person name="Tidwell J."/>
            <person name="Bellgard S.E."/>
            <person name="Bellgard M.I."/>
        </authorList>
    </citation>
    <scope>NUCLEOTIDE SEQUENCE</scope>
    <source>
        <tissue evidence="1">Shoot tissue taken approximately 20 cm above the soil surface</tissue>
    </source>
</reference>
<dbReference type="AlphaFoldDB" id="A0A0A9F7T4"/>
<name>A0A0A9F7T4_ARUDO</name>
<protein>
    <submittedName>
        <fullName evidence="1">Uncharacterized protein</fullName>
    </submittedName>
</protein>
<accession>A0A0A9F7T4</accession>
<dbReference type="EMBL" id="GBRH01190617">
    <property type="protein sequence ID" value="JAE07279.1"/>
    <property type="molecule type" value="Transcribed_RNA"/>
</dbReference>
<sequence length="45" mass="4967">MIVTVHHGNMYSKLAHGKGIYFCYLTSPADAHCHLSVQDHQVAAN</sequence>
<reference evidence="1" key="1">
    <citation type="submission" date="2014-09" db="EMBL/GenBank/DDBJ databases">
        <authorList>
            <person name="Magalhaes I.L.F."/>
            <person name="Oliveira U."/>
            <person name="Santos F.R."/>
            <person name="Vidigal T.H.D.A."/>
            <person name="Brescovit A.D."/>
            <person name="Santos A.J."/>
        </authorList>
    </citation>
    <scope>NUCLEOTIDE SEQUENCE</scope>
    <source>
        <tissue evidence="1">Shoot tissue taken approximately 20 cm above the soil surface</tissue>
    </source>
</reference>